<dbReference type="OrthoDB" id="408631at2759"/>
<dbReference type="Gene3D" id="3.40.50.1820">
    <property type="entry name" value="alpha/beta hydrolase"/>
    <property type="match status" value="1"/>
</dbReference>
<accession>A0A8S0SVC3</accession>
<dbReference type="SUPFAM" id="SSF53474">
    <property type="entry name" value="alpha/beta-Hydrolases"/>
    <property type="match status" value="1"/>
</dbReference>
<proteinExistence type="inferred from homology"/>
<dbReference type="InterPro" id="IPR050466">
    <property type="entry name" value="Carboxylest/Gibb_receptor"/>
</dbReference>
<feature type="domain" description="Alpha/beta hydrolase fold-3" evidence="3">
    <location>
        <begin position="76"/>
        <end position="299"/>
    </location>
</feature>
<keyword evidence="2" id="KW-0378">Hydrolase</keyword>
<name>A0A8S0SVC3_OLEEU</name>
<keyword evidence="5" id="KW-1185">Reference proteome</keyword>
<dbReference type="Proteomes" id="UP000594638">
    <property type="component" value="Unassembled WGS sequence"/>
</dbReference>
<dbReference type="PANTHER" id="PTHR23024:SF458">
    <property type="entry name" value="ALPHA_BETA HYDROLASE FOLD-3 DOMAIN-CONTAINING PROTEIN"/>
    <property type="match status" value="1"/>
</dbReference>
<evidence type="ECO:0000313" key="5">
    <source>
        <dbReference type="Proteomes" id="UP000594638"/>
    </source>
</evidence>
<protein>
    <submittedName>
        <fullName evidence="4">Probable carboxylesterase 2</fullName>
    </submittedName>
</protein>
<evidence type="ECO:0000256" key="2">
    <source>
        <dbReference type="ARBA" id="ARBA00022801"/>
    </source>
</evidence>
<dbReference type="InterPro" id="IPR029058">
    <property type="entry name" value="AB_hydrolase_fold"/>
</dbReference>
<reference evidence="4 5" key="1">
    <citation type="submission" date="2019-12" db="EMBL/GenBank/DDBJ databases">
        <authorList>
            <person name="Alioto T."/>
            <person name="Alioto T."/>
            <person name="Gomez Garrido J."/>
        </authorList>
    </citation>
    <scope>NUCLEOTIDE SEQUENCE [LARGE SCALE GENOMIC DNA]</scope>
</reference>
<evidence type="ECO:0000256" key="1">
    <source>
        <dbReference type="ARBA" id="ARBA00010515"/>
    </source>
</evidence>
<dbReference type="PANTHER" id="PTHR23024">
    <property type="entry name" value="ARYLACETAMIDE DEACETYLASE"/>
    <property type="match status" value="1"/>
</dbReference>
<organism evidence="4 5">
    <name type="scientific">Olea europaea subsp. europaea</name>
    <dbReference type="NCBI Taxonomy" id="158383"/>
    <lineage>
        <taxon>Eukaryota</taxon>
        <taxon>Viridiplantae</taxon>
        <taxon>Streptophyta</taxon>
        <taxon>Embryophyta</taxon>
        <taxon>Tracheophyta</taxon>
        <taxon>Spermatophyta</taxon>
        <taxon>Magnoliopsida</taxon>
        <taxon>eudicotyledons</taxon>
        <taxon>Gunneridae</taxon>
        <taxon>Pentapetalae</taxon>
        <taxon>asterids</taxon>
        <taxon>lamiids</taxon>
        <taxon>Lamiales</taxon>
        <taxon>Oleaceae</taxon>
        <taxon>Oleeae</taxon>
        <taxon>Olea</taxon>
    </lineage>
</organism>
<comment type="caution">
    <text evidence="4">The sequence shown here is derived from an EMBL/GenBank/DDBJ whole genome shotgun (WGS) entry which is preliminary data.</text>
</comment>
<comment type="similarity">
    <text evidence="1">Belongs to the 'GDXG' lipolytic enzyme family.</text>
</comment>
<dbReference type="Gramene" id="OE9A017849T1">
    <property type="protein sequence ID" value="OE9A017849C1"/>
    <property type="gene ID" value="OE9A017849"/>
</dbReference>
<evidence type="ECO:0000313" key="4">
    <source>
        <dbReference type="EMBL" id="CAA2996139.1"/>
    </source>
</evidence>
<dbReference type="PROSITE" id="PS01173">
    <property type="entry name" value="LIPASE_GDXG_HIS"/>
    <property type="match status" value="1"/>
</dbReference>
<dbReference type="AlphaFoldDB" id="A0A8S0SVC3"/>
<gene>
    <name evidence="4" type="ORF">OLEA9_A017849</name>
</gene>
<dbReference type="Pfam" id="PF07859">
    <property type="entry name" value="Abhydrolase_3"/>
    <property type="match status" value="1"/>
</dbReference>
<dbReference type="GO" id="GO:0016787">
    <property type="term" value="F:hydrolase activity"/>
    <property type="evidence" value="ECO:0007669"/>
    <property type="project" value="UniProtKB-KW"/>
</dbReference>
<dbReference type="InterPro" id="IPR013094">
    <property type="entry name" value="AB_hydrolase_3"/>
</dbReference>
<evidence type="ECO:0000259" key="3">
    <source>
        <dbReference type="Pfam" id="PF07859"/>
    </source>
</evidence>
<dbReference type="InterPro" id="IPR002168">
    <property type="entry name" value="Lipase_GDXG_HIS_AS"/>
</dbReference>
<sequence length="328" mass="36604">MASTNNEIEYEFLPFIRVYKNGHIERLMGTDSIPAGTDPQTGVSSKDVTNIVPETEVYVRIFLPNLSNKSKKIPILFYIHGGGFVLSTPSFPIYHNYLNTLVAESQVIAVSVHYRRPPEHPLPVAYEDSWAALQWVISHSKGDGPEEWLNDYADFGRIFLSGESAGANIVHNLAITIGNSELDLGLNVNILGVALVHPYFWGSDPIGSEAVDLDRKASVDRLWPFVCPSNPDNDDPRANPLAEGGPGLRGLGCRRVLVCVAEKDILKDRGWLYFQALGRSGWMGVVEIHETEEEDHAFHLHDLQCEKAKELISRMAAFFNRDMPPMLH</sequence>
<dbReference type="EMBL" id="CACTIH010005517">
    <property type="protein sequence ID" value="CAA2996139.1"/>
    <property type="molecule type" value="Genomic_DNA"/>
</dbReference>